<dbReference type="PANTHER" id="PTHR47197:SF3">
    <property type="entry name" value="DIHYDRO-HEME D1 DEHYDROGENASE"/>
    <property type="match status" value="1"/>
</dbReference>
<dbReference type="InterPro" id="IPR015943">
    <property type="entry name" value="WD40/YVTN_repeat-like_dom_sf"/>
</dbReference>
<dbReference type="PANTHER" id="PTHR47197">
    <property type="entry name" value="PROTEIN NIRF"/>
    <property type="match status" value="1"/>
</dbReference>
<dbReference type="SUPFAM" id="SSF51004">
    <property type="entry name" value="C-terminal (heme d1) domain of cytochrome cd1-nitrite reductase"/>
    <property type="match status" value="1"/>
</dbReference>
<sequence length="398" mass="40929">MPAFAKAAAVLGLGALLLAPVAARAQLLVVGNDEKLVWDDAGKAVNKPPGNDTVTILDIAKPTTPATIATLKLENTVVGPPTNLMITPDERLALVANSLHWVDDGNGGWKGVPDTKLYVIDLKAKPIALIATVDVGKQPSGLAISRKGDLCLIANRADNTVSVLSIAGSEVKLIDTVALAPAGAPNQQLSAVAITPDGKQALVVKSAANSVALLKIDGQKVSYTNYDMTVGVFPYNVQIPPGGHIGIVNVNGGSGASDGQVDTAAIIDMEAAPPRVIDQVVIGDGPEGLAVSPSGKLAISVILNGNGNVPKAAFFHHDHAYLAILKIDGKKVTKVGEAPVGQLAEGIAFSPDGKYLYVGNYLDTDLAVFRVDGTKLTKVGANIKTPGQHPASMRGSTP</sequence>
<dbReference type="InterPro" id="IPR051200">
    <property type="entry name" value="Host-pathogen_enzymatic-act"/>
</dbReference>
<dbReference type="InterPro" id="IPR019405">
    <property type="entry name" value="Lactonase_7-beta_prop"/>
</dbReference>
<dbReference type="Gene3D" id="2.130.10.10">
    <property type="entry name" value="YVTN repeat-like/Quinoprotein amine dehydrogenase"/>
    <property type="match status" value="3"/>
</dbReference>
<dbReference type="RefSeq" id="WP_189051018.1">
    <property type="nucleotide sequence ID" value="NZ_BMJQ01000015.1"/>
</dbReference>
<evidence type="ECO:0008006" key="4">
    <source>
        <dbReference type="Google" id="ProtNLM"/>
    </source>
</evidence>
<comment type="caution">
    <text evidence="2">The sequence shown here is derived from an EMBL/GenBank/DDBJ whole genome shotgun (WGS) entry which is preliminary data.</text>
</comment>
<organism evidence="2 3">
    <name type="scientific">Aliidongia dinghuensis</name>
    <dbReference type="NCBI Taxonomy" id="1867774"/>
    <lineage>
        <taxon>Bacteria</taxon>
        <taxon>Pseudomonadati</taxon>
        <taxon>Pseudomonadota</taxon>
        <taxon>Alphaproteobacteria</taxon>
        <taxon>Rhodospirillales</taxon>
        <taxon>Dongiaceae</taxon>
        <taxon>Aliidongia</taxon>
    </lineage>
</organism>
<feature type="signal peptide" evidence="1">
    <location>
        <begin position="1"/>
        <end position="25"/>
    </location>
</feature>
<feature type="chain" id="PRO_5035247796" description="YncE family protein" evidence="1">
    <location>
        <begin position="26"/>
        <end position="398"/>
    </location>
</feature>
<dbReference type="AlphaFoldDB" id="A0A8J3E4H4"/>
<reference evidence="2" key="2">
    <citation type="submission" date="2020-09" db="EMBL/GenBank/DDBJ databases">
        <authorList>
            <person name="Sun Q."/>
            <person name="Zhou Y."/>
        </authorList>
    </citation>
    <scope>NUCLEOTIDE SEQUENCE</scope>
    <source>
        <strain evidence="2">CGMCC 1.15725</strain>
    </source>
</reference>
<dbReference type="EMBL" id="BMJQ01000015">
    <property type="protein sequence ID" value="GGF38813.1"/>
    <property type="molecule type" value="Genomic_DNA"/>
</dbReference>
<reference evidence="2" key="1">
    <citation type="journal article" date="2014" name="Int. J. Syst. Evol. Microbiol.">
        <title>Complete genome sequence of Corynebacterium casei LMG S-19264T (=DSM 44701T), isolated from a smear-ripened cheese.</title>
        <authorList>
            <consortium name="US DOE Joint Genome Institute (JGI-PGF)"/>
            <person name="Walter F."/>
            <person name="Albersmeier A."/>
            <person name="Kalinowski J."/>
            <person name="Ruckert C."/>
        </authorList>
    </citation>
    <scope>NUCLEOTIDE SEQUENCE</scope>
    <source>
        <strain evidence="2">CGMCC 1.15725</strain>
    </source>
</reference>
<dbReference type="Pfam" id="PF10282">
    <property type="entry name" value="Lactonase"/>
    <property type="match status" value="1"/>
</dbReference>
<gene>
    <name evidence="2" type="ORF">GCM10011611_51450</name>
</gene>
<dbReference type="InterPro" id="IPR011048">
    <property type="entry name" value="Haem_d1_sf"/>
</dbReference>
<proteinExistence type="predicted"/>
<keyword evidence="3" id="KW-1185">Reference proteome</keyword>
<evidence type="ECO:0000256" key="1">
    <source>
        <dbReference type="SAM" id="SignalP"/>
    </source>
</evidence>
<name>A0A8J3E4H4_9PROT</name>
<evidence type="ECO:0000313" key="3">
    <source>
        <dbReference type="Proteomes" id="UP000646365"/>
    </source>
</evidence>
<protein>
    <recommendedName>
        <fullName evidence="4">YncE family protein</fullName>
    </recommendedName>
</protein>
<keyword evidence="1" id="KW-0732">Signal</keyword>
<accession>A0A8J3E4H4</accession>
<evidence type="ECO:0000313" key="2">
    <source>
        <dbReference type="EMBL" id="GGF38813.1"/>
    </source>
</evidence>
<dbReference type="Proteomes" id="UP000646365">
    <property type="component" value="Unassembled WGS sequence"/>
</dbReference>